<dbReference type="Gene3D" id="2.150.10.10">
    <property type="entry name" value="Serralysin-like metalloprotease, C-terminal"/>
    <property type="match status" value="2"/>
</dbReference>
<sequence>SVVIGNSAQTTFADTIVIGSSAKTFANGDIAIGQNACTTGDGGISIGKNACVYGFDNTKGIAIGQNTSALGRGYAIGYQVAANGDASVGIGRAIVSSADSSIAIGGDANATAFVSIAIGRITTASASNAIAIGCNTLSNAVSGISIGNASSATHTCAVALGSGITSIRANTTHVQSLVAYGQAASLANAIGSTGTAISVDWDNSNVQTLTITASGTLTMSNPIDGGVYTLQITQGAGGGHTITWSNVLWPGGTPPSLSITAGAVDILTFIYGPTAYFGNANLNFS</sequence>
<reference evidence="1" key="1">
    <citation type="submission" date="2020-04" db="EMBL/GenBank/DDBJ databases">
        <authorList>
            <person name="Chiriac C."/>
            <person name="Salcher M."/>
            <person name="Ghai R."/>
            <person name="Kavagutti S V."/>
        </authorList>
    </citation>
    <scope>NUCLEOTIDE SEQUENCE</scope>
</reference>
<gene>
    <name evidence="1" type="ORF">UFOVP693_36</name>
</gene>
<accession>A0A6J5NK43</accession>
<name>A0A6J5NK43_9CAUD</name>
<protein>
    <recommendedName>
        <fullName evidence="2">Trimeric autotransporter adhesin YadA-like head domain-containing protein</fullName>
    </recommendedName>
</protein>
<evidence type="ECO:0000313" key="1">
    <source>
        <dbReference type="EMBL" id="CAB4157615.1"/>
    </source>
</evidence>
<organism evidence="1">
    <name type="scientific">uncultured Caudovirales phage</name>
    <dbReference type="NCBI Taxonomy" id="2100421"/>
    <lineage>
        <taxon>Viruses</taxon>
        <taxon>Duplodnaviria</taxon>
        <taxon>Heunggongvirae</taxon>
        <taxon>Uroviricota</taxon>
        <taxon>Caudoviricetes</taxon>
        <taxon>Peduoviridae</taxon>
        <taxon>Maltschvirus</taxon>
        <taxon>Maltschvirus maltsch</taxon>
    </lineage>
</organism>
<proteinExistence type="predicted"/>
<evidence type="ECO:0008006" key="2">
    <source>
        <dbReference type="Google" id="ProtNLM"/>
    </source>
</evidence>
<dbReference type="EMBL" id="LR796650">
    <property type="protein sequence ID" value="CAB4157615.1"/>
    <property type="molecule type" value="Genomic_DNA"/>
</dbReference>
<feature type="non-terminal residue" evidence="1">
    <location>
        <position position="1"/>
    </location>
</feature>
<dbReference type="SUPFAM" id="SSF101967">
    <property type="entry name" value="Adhesin YadA, collagen-binding domain"/>
    <property type="match status" value="1"/>
</dbReference>
<dbReference type="InterPro" id="IPR011049">
    <property type="entry name" value="Serralysin-like_metalloprot_C"/>
</dbReference>